<proteinExistence type="predicted"/>
<dbReference type="EMBL" id="VSRR010000377">
    <property type="protein sequence ID" value="MPC14754.1"/>
    <property type="molecule type" value="Genomic_DNA"/>
</dbReference>
<accession>A0A5B7D1E5</accession>
<evidence type="ECO:0000313" key="2">
    <source>
        <dbReference type="Proteomes" id="UP000324222"/>
    </source>
</evidence>
<protein>
    <submittedName>
        <fullName evidence="1">Uncharacterized protein</fullName>
    </submittedName>
</protein>
<comment type="caution">
    <text evidence="1">The sequence shown here is derived from an EMBL/GenBank/DDBJ whole genome shotgun (WGS) entry which is preliminary data.</text>
</comment>
<gene>
    <name evidence="1" type="ORF">E2C01_007527</name>
</gene>
<keyword evidence="2" id="KW-1185">Reference proteome</keyword>
<name>A0A5B7D1E5_PORTR</name>
<reference evidence="1 2" key="1">
    <citation type="submission" date="2019-05" db="EMBL/GenBank/DDBJ databases">
        <title>Another draft genome of Portunus trituberculatus and its Hox gene families provides insights of decapod evolution.</title>
        <authorList>
            <person name="Jeong J.-H."/>
            <person name="Song I."/>
            <person name="Kim S."/>
            <person name="Choi T."/>
            <person name="Kim D."/>
            <person name="Ryu S."/>
            <person name="Kim W."/>
        </authorList>
    </citation>
    <scope>NUCLEOTIDE SEQUENCE [LARGE SCALE GENOMIC DNA]</scope>
    <source>
        <tissue evidence="1">Muscle</tissue>
    </source>
</reference>
<sequence length="116" mass="13376">MCFNLTWIRFPYVVFQNFSNINKVLIQAKSLHIHRECPNNCRDLGGTLPVVLLLHTKRFVSQGGVAHHLHLGIEAVRIQVNDDPAVISREQHPRIPRHREIFKVSSLDQQFTLFVG</sequence>
<dbReference type="Proteomes" id="UP000324222">
    <property type="component" value="Unassembled WGS sequence"/>
</dbReference>
<organism evidence="1 2">
    <name type="scientific">Portunus trituberculatus</name>
    <name type="common">Swimming crab</name>
    <name type="synonym">Neptunus trituberculatus</name>
    <dbReference type="NCBI Taxonomy" id="210409"/>
    <lineage>
        <taxon>Eukaryota</taxon>
        <taxon>Metazoa</taxon>
        <taxon>Ecdysozoa</taxon>
        <taxon>Arthropoda</taxon>
        <taxon>Crustacea</taxon>
        <taxon>Multicrustacea</taxon>
        <taxon>Malacostraca</taxon>
        <taxon>Eumalacostraca</taxon>
        <taxon>Eucarida</taxon>
        <taxon>Decapoda</taxon>
        <taxon>Pleocyemata</taxon>
        <taxon>Brachyura</taxon>
        <taxon>Eubrachyura</taxon>
        <taxon>Portunoidea</taxon>
        <taxon>Portunidae</taxon>
        <taxon>Portuninae</taxon>
        <taxon>Portunus</taxon>
    </lineage>
</organism>
<evidence type="ECO:0000313" key="1">
    <source>
        <dbReference type="EMBL" id="MPC14754.1"/>
    </source>
</evidence>
<dbReference type="AlphaFoldDB" id="A0A5B7D1E5"/>